<feature type="transmembrane region" description="Helical" evidence="10">
    <location>
        <begin position="12"/>
        <end position="34"/>
    </location>
</feature>
<evidence type="ECO:0000259" key="12">
    <source>
        <dbReference type="PROSITE" id="PS51846"/>
    </source>
</evidence>
<evidence type="ECO:0000256" key="4">
    <source>
        <dbReference type="ARBA" id="ARBA00022737"/>
    </source>
</evidence>
<dbReference type="CDD" id="cd04590">
    <property type="entry name" value="CBS_pair_CorC_HlyC_assoc"/>
    <property type="match status" value="1"/>
</dbReference>
<dbReference type="PATRIC" id="fig|36849.3.peg.1051"/>
<keyword evidence="14" id="KW-1185">Reference proteome</keyword>
<comment type="subcellular location">
    <subcellularLocation>
        <location evidence="1">Membrane</location>
        <topology evidence="1">Multi-pass membrane protein</topology>
    </subcellularLocation>
</comment>
<dbReference type="Pfam" id="PF01595">
    <property type="entry name" value="CNNM"/>
    <property type="match status" value="1"/>
</dbReference>
<dbReference type="PROSITE" id="PS51846">
    <property type="entry name" value="CNNM"/>
    <property type="match status" value="1"/>
</dbReference>
<evidence type="ECO:0000256" key="2">
    <source>
        <dbReference type="ARBA" id="ARBA00006337"/>
    </source>
</evidence>
<dbReference type="PROSITE" id="PS51371">
    <property type="entry name" value="CBS"/>
    <property type="match status" value="2"/>
</dbReference>
<reference evidence="13 14" key="1">
    <citation type="submission" date="2015-09" db="EMBL/GenBank/DDBJ databases">
        <title>Genome sequence of Oxobacter pfennigii DSM 3222.</title>
        <authorList>
            <person name="Poehlein A."/>
            <person name="Bengelsdorf F.R."/>
            <person name="Schiel-Bengelsdorf B."/>
            <person name="Duerre P."/>
            <person name="Daniel R."/>
        </authorList>
    </citation>
    <scope>NUCLEOTIDE SEQUENCE [LARGE SCALE GENOMIC DNA]</scope>
    <source>
        <strain evidence="13 14">DSM 3222</strain>
    </source>
</reference>
<keyword evidence="5 9" id="KW-1133">Transmembrane helix</keyword>
<evidence type="ECO:0000256" key="8">
    <source>
        <dbReference type="PROSITE-ProRule" id="PRU00703"/>
    </source>
</evidence>
<dbReference type="InterPro" id="IPR046342">
    <property type="entry name" value="CBS_dom_sf"/>
</dbReference>
<evidence type="ECO:0000256" key="10">
    <source>
        <dbReference type="SAM" id="Phobius"/>
    </source>
</evidence>
<organism evidence="13 14">
    <name type="scientific">Oxobacter pfennigii</name>
    <dbReference type="NCBI Taxonomy" id="36849"/>
    <lineage>
        <taxon>Bacteria</taxon>
        <taxon>Bacillati</taxon>
        <taxon>Bacillota</taxon>
        <taxon>Clostridia</taxon>
        <taxon>Eubacteriales</taxon>
        <taxon>Clostridiaceae</taxon>
        <taxon>Oxobacter</taxon>
    </lineage>
</organism>
<dbReference type="InterPro" id="IPR044751">
    <property type="entry name" value="Ion_transp-like_CBS"/>
</dbReference>
<name>A0A0P8WD96_9CLOT</name>
<dbReference type="RefSeq" id="WP_054874077.1">
    <property type="nucleotide sequence ID" value="NZ_LKET01000021.1"/>
</dbReference>
<feature type="domain" description="CNNM transmembrane" evidence="12">
    <location>
        <begin position="3"/>
        <end position="207"/>
    </location>
</feature>
<dbReference type="SMART" id="SM00116">
    <property type="entry name" value="CBS"/>
    <property type="match status" value="2"/>
</dbReference>
<dbReference type="InterPro" id="IPR016169">
    <property type="entry name" value="FAD-bd_PCMH_sub2"/>
</dbReference>
<dbReference type="InterPro" id="IPR002550">
    <property type="entry name" value="CNNM"/>
</dbReference>
<feature type="domain" description="CBS" evidence="11">
    <location>
        <begin position="226"/>
        <end position="285"/>
    </location>
</feature>
<evidence type="ECO:0000259" key="11">
    <source>
        <dbReference type="PROSITE" id="PS51371"/>
    </source>
</evidence>
<feature type="transmembrane region" description="Helical" evidence="10">
    <location>
        <begin position="63"/>
        <end position="83"/>
    </location>
</feature>
<evidence type="ECO:0000256" key="9">
    <source>
        <dbReference type="PROSITE-ProRule" id="PRU01193"/>
    </source>
</evidence>
<evidence type="ECO:0000256" key="6">
    <source>
        <dbReference type="ARBA" id="ARBA00023122"/>
    </source>
</evidence>
<dbReference type="GO" id="GO:0005886">
    <property type="term" value="C:plasma membrane"/>
    <property type="evidence" value="ECO:0007669"/>
    <property type="project" value="TreeGrafter"/>
</dbReference>
<dbReference type="Pfam" id="PF03471">
    <property type="entry name" value="CorC_HlyC"/>
    <property type="match status" value="1"/>
</dbReference>
<evidence type="ECO:0000256" key="5">
    <source>
        <dbReference type="ARBA" id="ARBA00022989"/>
    </source>
</evidence>
<dbReference type="InterPro" id="IPR000644">
    <property type="entry name" value="CBS_dom"/>
</dbReference>
<keyword evidence="3 9" id="KW-0812">Transmembrane</keyword>
<feature type="transmembrane region" description="Helical" evidence="10">
    <location>
        <begin position="103"/>
        <end position="130"/>
    </location>
</feature>
<evidence type="ECO:0000256" key="3">
    <source>
        <dbReference type="ARBA" id="ARBA00022692"/>
    </source>
</evidence>
<dbReference type="SUPFAM" id="SSF56176">
    <property type="entry name" value="FAD-binding/transporter-associated domain-like"/>
    <property type="match status" value="1"/>
</dbReference>
<sequence>MTENGSLTLQVLFLILLIGVNAFFASSEIAIISLNDNKIKKMAEEGDKKAKLILNLTMEPSKFLATIQVGITLSGLLASAFAAESFADRLTDLAMYYGLPIDVSLIKVASLIIITILLSYFTLVFGELVPKRLAMQKSEAISMFSIKPLSFLLKIAYPFVRFLTFSTNFVIKIFGGNPSYDQESVTEEEIRMMMDLGEENGVIQLEEKEMIDNIFEFDNKSVSEIMTHRRDIAALPADADIEEVLDIVINEKYTRVPVYRDNIDNIIGILHIKDLFSYLRQDPDTAFDIKSILRHPYYVPASKRTDELLKELKRKKSHIAVVIDEYGGTSGIVTIEDLLEEIVGSIWDEYDEEEKQIEKIDETTFLIKGSTDLDYVEDLLDVKLPSDDYDTLGGFIISQLGRIPHEDETPFVEFDGFLFKVEEVSEKRIVKVKVCKV</sequence>
<protein>
    <submittedName>
        <fullName evidence="13">Magnesium and cobalt efflux protein CorC</fullName>
    </submittedName>
</protein>
<dbReference type="SUPFAM" id="SSF54631">
    <property type="entry name" value="CBS-domain pair"/>
    <property type="match status" value="1"/>
</dbReference>
<dbReference type="EMBL" id="LKET01000021">
    <property type="protein sequence ID" value="KPU45750.1"/>
    <property type="molecule type" value="Genomic_DNA"/>
</dbReference>
<dbReference type="InterPro" id="IPR036318">
    <property type="entry name" value="FAD-bd_PCMH-like_sf"/>
</dbReference>
<proteinExistence type="inferred from homology"/>
<dbReference type="AlphaFoldDB" id="A0A0P8WD96"/>
<dbReference type="Pfam" id="PF00571">
    <property type="entry name" value="CBS"/>
    <property type="match status" value="2"/>
</dbReference>
<dbReference type="PANTHER" id="PTHR22777:SF17">
    <property type="entry name" value="UPF0053 PROTEIN SLL0260"/>
    <property type="match status" value="1"/>
</dbReference>
<evidence type="ECO:0000256" key="7">
    <source>
        <dbReference type="ARBA" id="ARBA00023136"/>
    </source>
</evidence>
<dbReference type="SMART" id="SM01091">
    <property type="entry name" value="CorC_HlyC"/>
    <property type="match status" value="1"/>
</dbReference>
<comment type="caution">
    <text evidence="13">The sequence shown here is derived from an EMBL/GenBank/DDBJ whole genome shotgun (WGS) entry which is preliminary data.</text>
</comment>
<dbReference type="OrthoDB" id="9798188at2"/>
<dbReference type="Gene3D" id="3.30.465.10">
    <property type="match status" value="1"/>
</dbReference>
<keyword evidence="6 8" id="KW-0129">CBS domain</keyword>
<dbReference type="FunFam" id="3.10.580.10:FF:000002">
    <property type="entry name" value="Magnesium/cobalt efflux protein CorC"/>
    <property type="match status" value="1"/>
</dbReference>
<evidence type="ECO:0000256" key="1">
    <source>
        <dbReference type="ARBA" id="ARBA00004141"/>
    </source>
</evidence>
<dbReference type="GO" id="GO:0050660">
    <property type="term" value="F:flavin adenine dinucleotide binding"/>
    <property type="evidence" value="ECO:0007669"/>
    <property type="project" value="InterPro"/>
</dbReference>
<dbReference type="Gene3D" id="3.10.580.10">
    <property type="entry name" value="CBS-domain"/>
    <property type="match status" value="1"/>
</dbReference>
<evidence type="ECO:0000313" key="14">
    <source>
        <dbReference type="Proteomes" id="UP000050326"/>
    </source>
</evidence>
<keyword evidence="7 9" id="KW-0472">Membrane</keyword>
<gene>
    <name evidence="13" type="primary">corC_1</name>
    <name evidence="13" type="ORF">OXPF_09840</name>
</gene>
<dbReference type="InterPro" id="IPR005170">
    <property type="entry name" value="Transptr-assoc_dom"/>
</dbReference>
<accession>A0A0P8WD96</accession>
<keyword evidence="4" id="KW-0677">Repeat</keyword>
<feature type="domain" description="CBS" evidence="11">
    <location>
        <begin position="292"/>
        <end position="349"/>
    </location>
</feature>
<dbReference type="PANTHER" id="PTHR22777">
    <property type="entry name" value="HEMOLYSIN-RELATED"/>
    <property type="match status" value="1"/>
</dbReference>
<comment type="similarity">
    <text evidence="2">Belongs to the UPF0053 family.</text>
</comment>
<evidence type="ECO:0000313" key="13">
    <source>
        <dbReference type="EMBL" id="KPU45750.1"/>
    </source>
</evidence>
<dbReference type="Proteomes" id="UP000050326">
    <property type="component" value="Unassembled WGS sequence"/>
</dbReference>
<dbReference type="STRING" id="36849.OXPF_09840"/>